<keyword evidence="3 6" id="KW-0547">Nucleotide-binding</keyword>
<dbReference type="GO" id="GO:0006189">
    <property type="term" value="P:'de novo' IMP biosynthetic process"/>
    <property type="evidence" value="ECO:0007669"/>
    <property type="project" value="UniProtKB-UniRule"/>
</dbReference>
<dbReference type="AlphaFoldDB" id="A0A7C5WYS6"/>
<dbReference type="HAMAP" id="MF_01926">
    <property type="entry name" value="PurS"/>
    <property type="match status" value="1"/>
</dbReference>
<evidence type="ECO:0000256" key="1">
    <source>
        <dbReference type="ARBA" id="ARBA00022490"/>
    </source>
</evidence>
<dbReference type="UniPathway" id="UPA00074">
    <property type="reaction ID" value="UER00128"/>
</dbReference>
<keyword evidence="1 6" id="KW-0963">Cytoplasm</keyword>
<evidence type="ECO:0000256" key="4">
    <source>
        <dbReference type="ARBA" id="ARBA00022755"/>
    </source>
</evidence>
<comment type="pathway">
    <text evidence="6">Purine metabolism; IMP biosynthesis via de novo pathway; 5-amino-1-(5-phospho-D-ribosyl)imidazole from N(2)-formyl-N(1)-(5-phospho-D-ribosyl)glycinamide: step 1/2.</text>
</comment>
<dbReference type="GO" id="GO:0004642">
    <property type="term" value="F:phosphoribosylformylglycinamidine synthase activity"/>
    <property type="evidence" value="ECO:0007669"/>
    <property type="project" value="UniProtKB-UniRule"/>
</dbReference>
<protein>
    <recommendedName>
        <fullName evidence="6">Phosphoribosylformylglycinamidine synthase subunit PurS</fullName>
        <shortName evidence="6">FGAM synthase</shortName>
        <ecNumber evidence="6">6.3.5.3</ecNumber>
    </recommendedName>
    <alternativeName>
        <fullName evidence="6">Formylglycinamide ribonucleotide amidotransferase subunit III</fullName>
        <shortName evidence="6">FGAR amidotransferase III</shortName>
        <shortName evidence="6">FGAR-AT III</shortName>
    </alternativeName>
    <alternativeName>
        <fullName evidence="6">Phosphoribosylformylglycinamidine synthase subunit III</fullName>
    </alternativeName>
</protein>
<accession>A0A7C5WYS6</accession>
<dbReference type="PANTHER" id="PTHR34696:SF1">
    <property type="entry name" value="PHOSPHORIBOSYLFORMYLGLYCINAMIDINE SYNTHASE SUBUNIT PURS"/>
    <property type="match status" value="1"/>
</dbReference>
<dbReference type="EMBL" id="DSAC01000050">
    <property type="protein sequence ID" value="HHO73812.1"/>
    <property type="molecule type" value="Genomic_DNA"/>
</dbReference>
<dbReference type="Pfam" id="PF02700">
    <property type="entry name" value="PurS"/>
    <property type="match status" value="1"/>
</dbReference>
<dbReference type="GO" id="GO:0005737">
    <property type="term" value="C:cytoplasm"/>
    <property type="evidence" value="ECO:0007669"/>
    <property type="project" value="UniProtKB-SubCell"/>
</dbReference>
<comment type="caution">
    <text evidence="7">The sequence shown here is derived from an EMBL/GenBank/DDBJ whole genome shotgun (WGS) entry which is preliminary data.</text>
</comment>
<evidence type="ECO:0000313" key="7">
    <source>
        <dbReference type="EMBL" id="HHO73812.1"/>
    </source>
</evidence>
<keyword evidence="5 6" id="KW-0067">ATP-binding</keyword>
<organism evidence="7">
    <name type="scientific">Thermocrinis ruber</name>
    <dbReference type="NCBI Taxonomy" id="75906"/>
    <lineage>
        <taxon>Bacteria</taxon>
        <taxon>Pseudomonadati</taxon>
        <taxon>Aquificota</taxon>
        <taxon>Aquificia</taxon>
        <taxon>Aquificales</taxon>
        <taxon>Aquificaceae</taxon>
        <taxon>Thermocrinis</taxon>
    </lineage>
</organism>
<comment type="function">
    <text evidence="6">Part of the phosphoribosylformylglycinamidine synthase complex involved in the purines biosynthetic pathway. Catalyzes the ATP-dependent conversion of formylglycinamide ribonucleotide (FGAR) and glutamine to yield formylglycinamidine ribonucleotide (FGAM) and glutamate. The FGAM synthase complex is composed of three subunits. PurQ produces an ammonia molecule by converting glutamine to glutamate. PurL transfers the ammonia molecule to FGAR to form FGAM in an ATP-dependent manner. PurS interacts with PurQ and PurL and is thought to assist in the transfer of the ammonia molecule from PurQ to PurL.</text>
</comment>
<comment type="catalytic activity">
    <reaction evidence="6">
        <text>N(2)-formyl-N(1)-(5-phospho-beta-D-ribosyl)glycinamide + L-glutamine + ATP + H2O = 2-formamido-N(1)-(5-O-phospho-beta-D-ribosyl)acetamidine + L-glutamate + ADP + phosphate + H(+)</text>
        <dbReference type="Rhea" id="RHEA:17129"/>
        <dbReference type="ChEBI" id="CHEBI:15377"/>
        <dbReference type="ChEBI" id="CHEBI:15378"/>
        <dbReference type="ChEBI" id="CHEBI:29985"/>
        <dbReference type="ChEBI" id="CHEBI:30616"/>
        <dbReference type="ChEBI" id="CHEBI:43474"/>
        <dbReference type="ChEBI" id="CHEBI:58359"/>
        <dbReference type="ChEBI" id="CHEBI:147286"/>
        <dbReference type="ChEBI" id="CHEBI:147287"/>
        <dbReference type="ChEBI" id="CHEBI:456216"/>
        <dbReference type="EC" id="6.3.5.3"/>
    </reaction>
</comment>
<reference evidence="7" key="1">
    <citation type="journal article" date="2020" name="mSystems">
        <title>Genome- and Community-Level Interaction Insights into Carbon Utilization and Element Cycling Functions of Hydrothermarchaeota in Hydrothermal Sediment.</title>
        <authorList>
            <person name="Zhou Z."/>
            <person name="Liu Y."/>
            <person name="Xu W."/>
            <person name="Pan J."/>
            <person name="Luo Z.H."/>
            <person name="Li M."/>
        </authorList>
    </citation>
    <scope>NUCLEOTIDE SEQUENCE [LARGE SCALE GENOMIC DNA]</scope>
    <source>
        <strain evidence="7">SpSt-114</strain>
    </source>
</reference>
<evidence type="ECO:0000256" key="5">
    <source>
        <dbReference type="ARBA" id="ARBA00022840"/>
    </source>
</evidence>
<evidence type="ECO:0000256" key="6">
    <source>
        <dbReference type="HAMAP-Rule" id="MF_01926"/>
    </source>
</evidence>
<dbReference type="EC" id="6.3.5.3" evidence="6"/>
<comment type="subunit">
    <text evidence="6">Part of the FGAM synthase complex composed of 1 PurL, 1 PurQ and 2 PurS subunits.</text>
</comment>
<gene>
    <name evidence="6 7" type="primary">purS</name>
    <name evidence="7" type="ORF">ENN04_04155</name>
</gene>
<evidence type="ECO:0000256" key="2">
    <source>
        <dbReference type="ARBA" id="ARBA00022598"/>
    </source>
</evidence>
<dbReference type="PANTHER" id="PTHR34696">
    <property type="entry name" value="PHOSPHORIBOSYLFORMYLGLYCINAMIDINE SYNTHASE SUBUNIT PURS"/>
    <property type="match status" value="1"/>
</dbReference>
<dbReference type="GO" id="GO:0005524">
    <property type="term" value="F:ATP binding"/>
    <property type="evidence" value="ECO:0007669"/>
    <property type="project" value="UniProtKB-UniRule"/>
</dbReference>
<dbReference type="NCBIfam" id="TIGR00302">
    <property type="entry name" value="phosphoribosylformylglycinamidine synthase subunit PurS"/>
    <property type="match status" value="1"/>
</dbReference>
<dbReference type="SUPFAM" id="SSF82697">
    <property type="entry name" value="PurS-like"/>
    <property type="match status" value="1"/>
</dbReference>
<comment type="subcellular location">
    <subcellularLocation>
        <location evidence="6">Cytoplasm</location>
    </subcellularLocation>
</comment>
<proteinExistence type="inferred from homology"/>
<dbReference type="InterPro" id="IPR003850">
    <property type="entry name" value="PurS"/>
</dbReference>
<keyword evidence="4 6" id="KW-0658">Purine biosynthesis</keyword>
<keyword evidence="2 6" id="KW-0436">Ligase</keyword>
<dbReference type="Gene3D" id="3.30.1280.10">
    <property type="entry name" value="Phosphoribosylformylglycinamidine synthase subunit PurS"/>
    <property type="match status" value="1"/>
</dbReference>
<evidence type="ECO:0000256" key="3">
    <source>
        <dbReference type="ARBA" id="ARBA00022741"/>
    </source>
</evidence>
<comment type="similarity">
    <text evidence="6">Belongs to the PurS family.</text>
</comment>
<dbReference type="InterPro" id="IPR036604">
    <property type="entry name" value="PurS-like_sf"/>
</dbReference>
<name>A0A7C5WYS6_9AQUI</name>
<sequence>MRVRVLITPKEGLLDPEGRAVKEILEDNGYKVKSVRVGKVVELEVEDPSQVKEMVEKFLYNPLIEEYVIE</sequence>